<protein>
    <submittedName>
        <fullName evidence="2">Uncharacterized protein</fullName>
    </submittedName>
</protein>
<comment type="caution">
    <text evidence="2">The sequence shown here is derived from an EMBL/GenBank/DDBJ whole genome shotgun (WGS) entry which is preliminary data.</text>
</comment>
<dbReference type="EMBL" id="JANPWB010000012">
    <property type="protein sequence ID" value="KAJ1113111.1"/>
    <property type="molecule type" value="Genomic_DNA"/>
</dbReference>
<dbReference type="Proteomes" id="UP001066276">
    <property type="component" value="Chromosome 8"/>
</dbReference>
<dbReference type="AlphaFoldDB" id="A0AAV7NC80"/>
<name>A0AAV7NC80_PLEWA</name>
<organism evidence="2 3">
    <name type="scientific">Pleurodeles waltl</name>
    <name type="common">Iberian ribbed newt</name>
    <dbReference type="NCBI Taxonomy" id="8319"/>
    <lineage>
        <taxon>Eukaryota</taxon>
        <taxon>Metazoa</taxon>
        <taxon>Chordata</taxon>
        <taxon>Craniata</taxon>
        <taxon>Vertebrata</taxon>
        <taxon>Euteleostomi</taxon>
        <taxon>Amphibia</taxon>
        <taxon>Batrachia</taxon>
        <taxon>Caudata</taxon>
        <taxon>Salamandroidea</taxon>
        <taxon>Salamandridae</taxon>
        <taxon>Pleurodelinae</taxon>
        <taxon>Pleurodeles</taxon>
    </lineage>
</organism>
<sequence length="142" mass="16467">MLTQTLRGSKNIRFYGLRKCPLHRVTCYNLRGCTCNPEGRRDPGRVRSAPGELVDGPELRRKRWAYFKGTSPGKVCQRRYQVGGRGNGGRKRPETQEEIAARNRRRRGKTERQHSQGMRNFGIETESYSSVVMRRNKPEEKN</sequence>
<feature type="compositionally biased region" description="Basic and acidic residues" evidence="1">
    <location>
        <begin position="91"/>
        <end position="101"/>
    </location>
</feature>
<feature type="region of interest" description="Disordered" evidence="1">
    <location>
        <begin position="78"/>
        <end position="142"/>
    </location>
</feature>
<evidence type="ECO:0000313" key="3">
    <source>
        <dbReference type="Proteomes" id="UP001066276"/>
    </source>
</evidence>
<evidence type="ECO:0000256" key="1">
    <source>
        <dbReference type="SAM" id="MobiDB-lite"/>
    </source>
</evidence>
<keyword evidence="3" id="KW-1185">Reference proteome</keyword>
<evidence type="ECO:0000313" key="2">
    <source>
        <dbReference type="EMBL" id="KAJ1113111.1"/>
    </source>
</evidence>
<proteinExistence type="predicted"/>
<accession>A0AAV7NC80</accession>
<reference evidence="2" key="1">
    <citation type="journal article" date="2022" name="bioRxiv">
        <title>Sequencing and chromosome-scale assembly of the giantPleurodeles waltlgenome.</title>
        <authorList>
            <person name="Brown T."/>
            <person name="Elewa A."/>
            <person name="Iarovenko S."/>
            <person name="Subramanian E."/>
            <person name="Araus A.J."/>
            <person name="Petzold A."/>
            <person name="Susuki M."/>
            <person name="Suzuki K.-i.T."/>
            <person name="Hayashi T."/>
            <person name="Toyoda A."/>
            <person name="Oliveira C."/>
            <person name="Osipova E."/>
            <person name="Leigh N.D."/>
            <person name="Simon A."/>
            <person name="Yun M.H."/>
        </authorList>
    </citation>
    <scope>NUCLEOTIDE SEQUENCE</scope>
    <source>
        <strain evidence="2">20211129_DDA</strain>
        <tissue evidence="2">Liver</tissue>
    </source>
</reference>
<gene>
    <name evidence="2" type="ORF">NDU88_001366</name>
</gene>